<dbReference type="AlphaFoldDB" id="A0A2C9UQ70"/>
<reference evidence="1" key="1">
    <citation type="submission" date="2016-02" db="EMBL/GenBank/DDBJ databases">
        <title>WGS assembly of Manihot esculenta.</title>
        <authorList>
            <person name="Bredeson J.V."/>
            <person name="Prochnik S.E."/>
            <person name="Lyons J.B."/>
            <person name="Schmutz J."/>
            <person name="Grimwood J."/>
            <person name="Vrebalov J."/>
            <person name="Bart R.S."/>
            <person name="Amuge T."/>
            <person name="Ferguson M.E."/>
            <person name="Green R."/>
            <person name="Putnam N."/>
            <person name="Stites J."/>
            <person name="Rounsley S."/>
            <person name="Rokhsar D.S."/>
        </authorList>
    </citation>
    <scope>NUCLEOTIDE SEQUENCE [LARGE SCALE GENOMIC DNA]</scope>
    <source>
        <tissue evidence="1">Leaf</tissue>
    </source>
</reference>
<evidence type="ECO:0000313" key="1">
    <source>
        <dbReference type="EMBL" id="OAY33339.1"/>
    </source>
</evidence>
<gene>
    <name evidence="1" type="ORF">MANES_13G087600</name>
</gene>
<protein>
    <submittedName>
        <fullName evidence="1">Uncharacterized protein</fullName>
    </submittedName>
</protein>
<name>A0A2C9UQ70_MANES</name>
<accession>A0A2C9UQ70</accession>
<organism evidence="1">
    <name type="scientific">Manihot esculenta</name>
    <name type="common">Cassava</name>
    <name type="synonym">Jatropha manihot</name>
    <dbReference type="NCBI Taxonomy" id="3983"/>
    <lineage>
        <taxon>Eukaryota</taxon>
        <taxon>Viridiplantae</taxon>
        <taxon>Streptophyta</taxon>
        <taxon>Embryophyta</taxon>
        <taxon>Tracheophyta</taxon>
        <taxon>Spermatophyta</taxon>
        <taxon>Magnoliopsida</taxon>
        <taxon>eudicotyledons</taxon>
        <taxon>Gunneridae</taxon>
        <taxon>Pentapetalae</taxon>
        <taxon>rosids</taxon>
        <taxon>fabids</taxon>
        <taxon>Malpighiales</taxon>
        <taxon>Euphorbiaceae</taxon>
        <taxon>Crotonoideae</taxon>
        <taxon>Manihoteae</taxon>
        <taxon>Manihot</taxon>
    </lineage>
</organism>
<sequence>MREIEKKTVFFEKTTEIADNIFGQYIETNQIIVVIVYHVLAYQKGRAVSILLMISCGCGLI</sequence>
<dbReference type="EMBL" id="CM004399">
    <property type="protein sequence ID" value="OAY33339.1"/>
    <property type="molecule type" value="Genomic_DNA"/>
</dbReference>
<proteinExistence type="predicted"/>